<dbReference type="InterPro" id="IPR001322">
    <property type="entry name" value="Lamin_tail_dom"/>
</dbReference>
<feature type="transmembrane region" description="Helical" evidence="11">
    <location>
        <begin position="258"/>
        <end position="280"/>
    </location>
</feature>
<dbReference type="Pfam" id="PF00932">
    <property type="entry name" value="LTD"/>
    <property type="match status" value="1"/>
</dbReference>
<sequence length="598" mass="67862">MMFVHTDTKSPTSPLRALSVLVFLLLLIHLCTGQSLIGSSQPIVATHGDNVTLPCRLDPAEDVTDLTVEWTRPDLDPRFVHVRRSGQELVSKKHPWFRERTSLFINELKHGNISLKLSRVKLSDQGTYRCFIPGKEKLSSVQLFVASDAVSSPVITLAGVDKTTGGVVLHCSSSRWHPEPEVLWLDGEGNLLSAGPTETVRGPDDLYTVSSRVTVEKRHSNSFTCRVQQNNINQTTEAEIHIQDDFFIFLSSSNVPIIIGWAVSLAVCIIVILSLVFLFLKRRQNKTITKRSRSEETEEGEKKKSSKRNKNKGPVVDDLETKRTTSQQNPLLSLDGVQRKEEPEEEVERLRKQLENKETEFKEKQTELHKLRTENQRLKTDLQNLENKLQRKQTDAEREEKRLKDQLESKTKKVKDRGAEIQQLQDQNRDLQRLNQDLENKNKQLERNQTAAEREEERLKSQTKQSAGRVSESQSSQVKSSSSVSQSSTIIVDEIDPEGKYIHLRNLSSEDQPLGGWSIYVEVDNRKPIIYTFDYLRLRAGQTVTIWASDSHTRNRSSTDLVWSGQKSWGPGNQTVVTVFSSSGQEVTTKTFTAKHGS</sequence>
<evidence type="ECO:0000259" key="14">
    <source>
        <dbReference type="PROSITE" id="PS51841"/>
    </source>
</evidence>
<dbReference type="GO" id="GO:0009897">
    <property type="term" value="C:external side of plasma membrane"/>
    <property type="evidence" value="ECO:0007669"/>
    <property type="project" value="TreeGrafter"/>
</dbReference>
<feature type="region of interest" description="Disordered" evidence="10">
    <location>
        <begin position="387"/>
        <end position="487"/>
    </location>
</feature>
<dbReference type="InterPro" id="IPR003599">
    <property type="entry name" value="Ig_sub"/>
</dbReference>
<evidence type="ECO:0000256" key="1">
    <source>
        <dbReference type="ARBA" id="ARBA00004370"/>
    </source>
</evidence>
<feature type="signal peptide" evidence="12">
    <location>
        <begin position="1"/>
        <end position="33"/>
    </location>
</feature>
<dbReference type="SUPFAM" id="SSF48726">
    <property type="entry name" value="Immunoglobulin"/>
    <property type="match status" value="2"/>
</dbReference>
<feature type="domain" description="Ig-like" evidence="13">
    <location>
        <begin position="14"/>
        <end position="142"/>
    </location>
</feature>
<reference evidence="16" key="1">
    <citation type="submission" date="2015-09" db="EMBL/GenBank/DDBJ databases">
        <authorList>
            <person name="Sai Rama Sridatta P."/>
        </authorList>
    </citation>
    <scope>NUCLEOTIDE SEQUENCE [LARGE SCALE GENOMIC DNA]</scope>
</reference>
<dbReference type="SUPFAM" id="SSF74853">
    <property type="entry name" value="Lamin A/C globular tail domain"/>
    <property type="match status" value="1"/>
</dbReference>
<evidence type="ECO:0000256" key="2">
    <source>
        <dbReference type="ARBA" id="ARBA00022692"/>
    </source>
</evidence>
<dbReference type="Gene3D" id="2.60.40.1260">
    <property type="entry name" value="Lamin Tail domain"/>
    <property type="match status" value="1"/>
</dbReference>
<dbReference type="InterPro" id="IPR050504">
    <property type="entry name" value="IgSF_BTN/MOG"/>
</dbReference>
<dbReference type="FunFam" id="2.60.40.10:FF:000142">
    <property type="entry name" value="V-set domain-containing T-cell activation inhibitor 1"/>
    <property type="match status" value="1"/>
</dbReference>
<reference evidence="15" key="3">
    <citation type="submission" date="2025-09" db="UniProtKB">
        <authorList>
            <consortium name="Ensembl"/>
        </authorList>
    </citation>
    <scope>IDENTIFICATION</scope>
</reference>
<evidence type="ECO:0000256" key="6">
    <source>
        <dbReference type="ARBA" id="ARBA00023157"/>
    </source>
</evidence>
<feature type="compositionally biased region" description="Basic and acidic residues" evidence="10">
    <location>
        <begin position="388"/>
        <end position="419"/>
    </location>
</feature>
<name>A0A4W6EJ46_LATCA</name>
<dbReference type="GO" id="GO:0050863">
    <property type="term" value="P:regulation of T cell activation"/>
    <property type="evidence" value="ECO:0007669"/>
    <property type="project" value="UniProtKB-ARBA"/>
</dbReference>
<proteinExistence type="inferred from homology"/>
<feature type="compositionally biased region" description="Low complexity" evidence="10">
    <location>
        <begin position="470"/>
        <end position="487"/>
    </location>
</feature>
<dbReference type="InterPro" id="IPR007110">
    <property type="entry name" value="Ig-like_dom"/>
</dbReference>
<evidence type="ECO:0000256" key="4">
    <source>
        <dbReference type="ARBA" id="ARBA00022989"/>
    </source>
</evidence>
<evidence type="ECO:0008006" key="17">
    <source>
        <dbReference type="Google" id="ProtNLM"/>
    </source>
</evidence>
<keyword evidence="3 12" id="KW-0732">Signal</keyword>
<dbReference type="GO" id="GO:0001817">
    <property type="term" value="P:regulation of cytokine production"/>
    <property type="evidence" value="ECO:0007669"/>
    <property type="project" value="TreeGrafter"/>
</dbReference>
<evidence type="ECO:0000256" key="5">
    <source>
        <dbReference type="ARBA" id="ARBA00023136"/>
    </source>
</evidence>
<evidence type="ECO:0000256" key="7">
    <source>
        <dbReference type="ARBA" id="ARBA00023180"/>
    </source>
</evidence>
<evidence type="ECO:0000256" key="12">
    <source>
        <dbReference type="SAM" id="SignalP"/>
    </source>
</evidence>
<dbReference type="Proteomes" id="UP000314980">
    <property type="component" value="Unassembled WGS sequence"/>
</dbReference>
<keyword evidence="4 11" id="KW-1133">Transmembrane helix</keyword>
<dbReference type="GO" id="GO:0005102">
    <property type="term" value="F:signaling receptor binding"/>
    <property type="evidence" value="ECO:0007669"/>
    <property type="project" value="TreeGrafter"/>
</dbReference>
<dbReference type="PANTHER" id="PTHR24100:SF151">
    <property type="entry name" value="ICOS LIGAND"/>
    <property type="match status" value="1"/>
</dbReference>
<dbReference type="GO" id="GO:1903037">
    <property type="term" value="P:regulation of leukocyte cell-cell adhesion"/>
    <property type="evidence" value="ECO:0007669"/>
    <property type="project" value="UniProtKB-ARBA"/>
</dbReference>
<dbReference type="GO" id="GO:0042110">
    <property type="term" value="P:T cell activation"/>
    <property type="evidence" value="ECO:0007669"/>
    <property type="project" value="UniProtKB-ARBA"/>
</dbReference>
<dbReference type="Pfam" id="PF07686">
    <property type="entry name" value="V-set"/>
    <property type="match status" value="1"/>
</dbReference>
<accession>A0A4W6EJ46</accession>
<protein>
    <recommendedName>
        <fullName evidence="17">Ig-like domain-containing protein</fullName>
    </recommendedName>
</protein>
<dbReference type="InterPro" id="IPR013783">
    <property type="entry name" value="Ig-like_fold"/>
</dbReference>
<dbReference type="PROSITE" id="PS51841">
    <property type="entry name" value="LTD"/>
    <property type="match status" value="1"/>
</dbReference>
<evidence type="ECO:0000256" key="11">
    <source>
        <dbReference type="SAM" id="Phobius"/>
    </source>
</evidence>
<dbReference type="InterPro" id="IPR036415">
    <property type="entry name" value="Lamin_tail_dom_sf"/>
</dbReference>
<keyword evidence="16" id="KW-1185">Reference proteome</keyword>
<dbReference type="GO" id="GO:0050852">
    <property type="term" value="P:T cell receptor signaling pathway"/>
    <property type="evidence" value="ECO:0007669"/>
    <property type="project" value="TreeGrafter"/>
</dbReference>
<feature type="domain" description="Ig-like" evidence="13">
    <location>
        <begin position="153"/>
        <end position="241"/>
    </location>
</feature>
<feature type="compositionally biased region" description="Basic and acidic residues" evidence="10">
    <location>
        <begin position="337"/>
        <end position="346"/>
    </location>
</feature>
<dbReference type="AlphaFoldDB" id="A0A4W6EJ46"/>
<dbReference type="PANTHER" id="PTHR24100">
    <property type="entry name" value="BUTYROPHILIN"/>
    <property type="match status" value="1"/>
</dbReference>
<feature type="region of interest" description="Disordered" evidence="10">
    <location>
        <begin position="288"/>
        <end position="346"/>
    </location>
</feature>
<dbReference type="InterPro" id="IPR013106">
    <property type="entry name" value="Ig_V-set"/>
</dbReference>
<feature type="compositionally biased region" description="Basic and acidic residues" evidence="10">
    <location>
        <begin position="427"/>
        <end position="460"/>
    </location>
</feature>
<evidence type="ECO:0000256" key="9">
    <source>
        <dbReference type="ARBA" id="ARBA00038221"/>
    </source>
</evidence>
<evidence type="ECO:0000313" key="16">
    <source>
        <dbReference type="Proteomes" id="UP000314980"/>
    </source>
</evidence>
<keyword evidence="5 11" id="KW-0472">Membrane</keyword>
<keyword evidence="8" id="KW-0393">Immunoglobulin domain</keyword>
<dbReference type="InParanoid" id="A0A4W6EJ46"/>
<dbReference type="GeneTree" id="ENSGT01050000244843"/>
<keyword evidence="2 11" id="KW-0812">Transmembrane</keyword>
<dbReference type="Pfam" id="PF22705">
    <property type="entry name" value="C2-set_3"/>
    <property type="match status" value="1"/>
</dbReference>
<feature type="compositionally biased region" description="Basic and acidic residues" evidence="10">
    <location>
        <begin position="292"/>
        <end position="303"/>
    </location>
</feature>
<organism evidence="15 16">
    <name type="scientific">Lates calcarifer</name>
    <name type="common">Barramundi</name>
    <name type="synonym">Holocentrus calcarifer</name>
    <dbReference type="NCBI Taxonomy" id="8187"/>
    <lineage>
        <taxon>Eukaryota</taxon>
        <taxon>Metazoa</taxon>
        <taxon>Chordata</taxon>
        <taxon>Craniata</taxon>
        <taxon>Vertebrata</taxon>
        <taxon>Euteleostomi</taxon>
        <taxon>Actinopterygii</taxon>
        <taxon>Neopterygii</taxon>
        <taxon>Teleostei</taxon>
        <taxon>Neoteleostei</taxon>
        <taxon>Acanthomorphata</taxon>
        <taxon>Carangaria</taxon>
        <taxon>Carangaria incertae sedis</taxon>
        <taxon>Centropomidae</taxon>
        <taxon>Lates</taxon>
    </lineage>
</organism>
<evidence type="ECO:0000256" key="10">
    <source>
        <dbReference type="SAM" id="MobiDB-lite"/>
    </source>
</evidence>
<keyword evidence="7" id="KW-0325">Glycoprotein</keyword>
<feature type="domain" description="LTD" evidence="14">
    <location>
        <begin position="480"/>
        <end position="594"/>
    </location>
</feature>
<dbReference type="FunFam" id="2.60.40.10:FF:000088">
    <property type="entry name" value="Butyrophilin subfamily 1 member A1"/>
    <property type="match status" value="1"/>
</dbReference>
<dbReference type="Gene3D" id="2.60.40.10">
    <property type="entry name" value="Immunoglobulins"/>
    <property type="match status" value="2"/>
</dbReference>
<feature type="chain" id="PRO_5021447299" description="Ig-like domain-containing protein" evidence="12">
    <location>
        <begin position="34"/>
        <end position="598"/>
    </location>
</feature>
<dbReference type="PROSITE" id="PS50835">
    <property type="entry name" value="IG_LIKE"/>
    <property type="match status" value="2"/>
</dbReference>
<evidence type="ECO:0000259" key="13">
    <source>
        <dbReference type="PROSITE" id="PS50835"/>
    </source>
</evidence>
<keyword evidence="6" id="KW-1015">Disulfide bond</keyword>
<dbReference type="Ensembl" id="ENSLCAT00010038701.1">
    <property type="protein sequence ID" value="ENSLCAP00010037799.1"/>
    <property type="gene ID" value="ENSLCAG00010017706.1"/>
</dbReference>
<evidence type="ECO:0000256" key="8">
    <source>
        <dbReference type="ARBA" id="ARBA00023319"/>
    </source>
</evidence>
<dbReference type="InterPro" id="IPR053896">
    <property type="entry name" value="BTN3A2-like_Ig-C"/>
</dbReference>
<evidence type="ECO:0000313" key="15">
    <source>
        <dbReference type="Ensembl" id="ENSLCAP00010037799.1"/>
    </source>
</evidence>
<comment type="similarity">
    <text evidence="9">Belongs to the SKINT family.</text>
</comment>
<dbReference type="SMART" id="SM00409">
    <property type="entry name" value="IG"/>
    <property type="match status" value="2"/>
</dbReference>
<evidence type="ECO:0000256" key="3">
    <source>
        <dbReference type="ARBA" id="ARBA00022729"/>
    </source>
</evidence>
<comment type="subcellular location">
    <subcellularLocation>
        <location evidence="1">Membrane</location>
    </subcellularLocation>
</comment>
<reference evidence="15" key="2">
    <citation type="submission" date="2025-08" db="UniProtKB">
        <authorList>
            <consortium name="Ensembl"/>
        </authorList>
    </citation>
    <scope>IDENTIFICATION</scope>
</reference>
<dbReference type="InterPro" id="IPR036179">
    <property type="entry name" value="Ig-like_dom_sf"/>
</dbReference>